<sequence length="194" mass="22793">MNLMSLLAAFLFSLEAYHFIGHVLILFRMRLLPRKDLVRQRYYFLVDAMTVFTTNFLFTGKLQWLAVIQNIQHGYYFLTWDSSSLCKKVISWSSLDWQRSHHKKRWELLEVFGTTFDVLVHTINCYLLGQYLTTVEVIISLFITHCLVYVILHNPLYAWSNPVSTPDWVEKRIFPIGENYEGCVLSGGDAKKEK</sequence>
<gene>
    <name evidence="3" type="primary">LOC106178446</name>
</gene>
<dbReference type="InParanoid" id="A0A1S3K4A8"/>
<dbReference type="OMA" id="VHTINAF"/>
<reference evidence="3" key="1">
    <citation type="submission" date="2025-08" db="UniProtKB">
        <authorList>
            <consortium name="RefSeq"/>
        </authorList>
    </citation>
    <scope>IDENTIFICATION</scope>
    <source>
        <tissue evidence="3">Gonads</tissue>
    </source>
</reference>
<name>A0A1S3K4A8_LINAN</name>
<keyword evidence="2" id="KW-1185">Reference proteome</keyword>
<dbReference type="OrthoDB" id="6069173at2759"/>
<protein>
    <submittedName>
        <fullName evidence="3">Uncharacterized protein LOC106178446</fullName>
    </submittedName>
</protein>
<accession>A0A1S3K4A8</accession>
<dbReference type="GeneID" id="106178446"/>
<dbReference type="Proteomes" id="UP000085678">
    <property type="component" value="Unplaced"/>
</dbReference>
<dbReference type="RefSeq" id="XP_013417086.1">
    <property type="nucleotide sequence ID" value="XM_013561632.2"/>
</dbReference>
<evidence type="ECO:0000256" key="1">
    <source>
        <dbReference type="SAM" id="Phobius"/>
    </source>
</evidence>
<dbReference type="AlphaFoldDB" id="A0A1S3K4A8"/>
<feature type="transmembrane region" description="Helical" evidence="1">
    <location>
        <begin position="135"/>
        <end position="152"/>
    </location>
</feature>
<evidence type="ECO:0000313" key="2">
    <source>
        <dbReference type="Proteomes" id="UP000085678"/>
    </source>
</evidence>
<proteinExistence type="predicted"/>
<organism evidence="2 3">
    <name type="scientific">Lingula anatina</name>
    <name type="common">Brachiopod</name>
    <name type="synonym">Lingula unguis</name>
    <dbReference type="NCBI Taxonomy" id="7574"/>
    <lineage>
        <taxon>Eukaryota</taxon>
        <taxon>Metazoa</taxon>
        <taxon>Spiralia</taxon>
        <taxon>Lophotrochozoa</taxon>
        <taxon>Brachiopoda</taxon>
        <taxon>Linguliformea</taxon>
        <taxon>Lingulata</taxon>
        <taxon>Lingulida</taxon>
        <taxon>Linguloidea</taxon>
        <taxon>Lingulidae</taxon>
        <taxon>Lingula</taxon>
    </lineage>
</organism>
<keyword evidence="1" id="KW-1133">Transmembrane helix</keyword>
<evidence type="ECO:0000313" key="3">
    <source>
        <dbReference type="RefSeq" id="XP_013417086.1"/>
    </source>
</evidence>
<keyword evidence="1" id="KW-0812">Transmembrane</keyword>
<keyword evidence="1" id="KW-0472">Membrane</keyword>
<dbReference type="KEGG" id="lak:106178446"/>